<evidence type="ECO:0000313" key="3">
    <source>
        <dbReference type="Proteomes" id="UP000708298"/>
    </source>
</evidence>
<dbReference type="SUPFAM" id="SSF51735">
    <property type="entry name" value="NAD(P)-binding Rossmann-fold domains"/>
    <property type="match status" value="1"/>
</dbReference>
<evidence type="ECO:0000313" key="2">
    <source>
        <dbReference type="EMBL" id="MCB8876725.1"/>
    </source>
</evidence>
<accession>A0A963YUM5</accession>
<dbReference type="PANTHER" id="PTHR33303:SF2">
    <property type="entry name" value="COA-BINDING DOMAIN-CONTAINING PROTEIN"/>
    <property type="match status" value="1"/>
</dbReference>
<organism evidence="2 3">
    <name type="scientific">Acidisoma silvae</name>
    <dbReference type="NCBI Taxonomy" id="2802396"/>
    <lineage>
        <taxon>Bacteria</taxon>
        <taxon>Pseudomonadati</taxon>
        <taxon>Pseudomonadota</taxon>
        <taxon>Alphaproteobacteria</taxon>
        <taxon>Acetobacterales</taxon>
        <taxon>Acidocellaceae</taxon>
        <taxon>Acidisoma</taxon>
    </lineage>
</organism>
<dbReference type="InterPro" id="IPR003781">
    <property type="entry name" value="CoA-bd"/>
</dbReference>
<dbReference type="InterPro" id="IPR036291">
    <property type="entry name" value="NAD(P)-bd_dom_sf"/>
</dbReference>
<dbReference type="AlphaFoldDB" id="A0A963YUM5"/>
<dbReference type="SMART" id="SM00881">
    <property type="entry name" value="CoA_binding"/>
    <property type="match status" value="1"/>
</dbReference>
<comment type="caution">
    <text evidence="2">The sequence shown here is derived from an EMBL/GenBank/DDBJ whole genome shotgun (WGS) entry which is preliminary data.</text>
</comment>
<protein>
    <submittedName>
        <fullName evidence="2">CoA-binding protein</fullName>
    </submittedName>
</protein>
<dbReference type="EMBL" id="JAESVB010000007">
    <property type="protein sequence ID" value="MCB8876725.1"/>
    <property type="molecule type" value="Genomic_DNA"/>
</dbReference>
<reference evidence="2" key="1">
    <citation type="journal article" date="2021" name="Microorganisms">
        <title>Acidisoma silvae sp. nov. and Acidisomacellulosilytica sp. nov., Two Acidophilic Bacteria Isolated from Decaying Wood, Hydrolyzing Cellulose and Producing Poly-3-hydroxybutyrate.</title>
        <authorList>
            <person name="Mieszkin S."/>
            <person name="Pouder E."/>
            <person name="Uroz S."/>
            <person name="Simon-Colin C."/>
            <person name="Alain K."/>
        </authorList>
    </citation>
    <scope>NUCLEOTIDE SEQUENCE</scope>
    <source>
        <strain evidence="2">HW T2.11</strain>
    </source>
</reference>
<reference evidence="2" key="2">
    <citation type="submission" date="2021-01" db="EMBL/GenBank/DDBJ databases">
        <authorList>
            <person name="Mieszkin S."/>
            <person name="Pouder E."/>
            <person name="Alain K."/>
        </authorList>
    </citation>
    <scope>NUCLEOTIDE SEQUENCE</scope>
    <source>
        <strain evidence="2">HW T2.11</strain>
    </source>
</reference>
<feature type="domain" description="CoA-binding" evidence="1">
    <location>
        <begin position="18"/>
        <end position="111"/>
    </location>
</feature>
<evidence type="ECO:0000259" key="1">
    <source>
        <dbReference type="SMART" id="SM00881"/>
    </source>
</evidence>
<keyword evidence="3" id="KW-1185">Reference proteome</keyword>
<dbReference type="Proteomes" id="UP000708298">
    <property type="component" value="Unassembled WGS sequence"/>
</dbReference>
<name>A0A963YUM5_9PROT</name>
<proteinExistence type="predicted"/>
<gene>
    <name evidence="2" type="ORF">ASILVAE211_16155</name>
</gene>
<dbReference type="Gene3D" id="3.40.50.720">
    <property type="entry name" value="NAD(P)-binding Rossmann-like Domain"/>
    <property type="match status" value="1"/>
</dbReference>
<sequence length="149" mass="15615">MQAPTAADTANATIRDVLTRYKRVALVGASAKPERPSHGVMGFLLRHGFAVTPVNPGISGQSIHRQTVVATLEEAGPLEIVDIFRASDQVGPVVDDAIRLGAKVVWMQLGVVNQEAAAAARAAGLTVIMDRCPAIEWPRLGLGAGQSPS</sequence>
<dbReference type="PANTHER" id="PTHR33303">
    <property type="entry name" value="CYTOPLASMIC PROTEIN-RELATED"/>
    <property type="match status" value="1"/>
</dbReference>
<dbReference type="Pfam" id="PF13380">
    <property type="entry name" value="CoA_binding_2"/>
    <property type="match status" value="1"/>
</dbReference>